<feature type="non-terminal residue" evidence="1">
    <location>
        <position position="102"/>
    </location>
</feature>
<sequence length="102" mass="11859">MEKEIVMSNTIKIPNSFADSSEITEKDKEILKSLGKKFAELSSDPKNGCKAEKWRRLNDLENVKPMVWISDVPWHEMDVNGELKPRVDHPILQKIEIKIRRS</sequence>
<keyword evidence="2" id="KW-1185">Reference proteome</keyword>
<protein>
    <submittedName>
        <fullName evidence="1">Uncharacterized protein</fullName>
    </submittedName>
</protein>
<name>A0A133UZ78_9EURY</name>
<evidence type="ECO:0000313" key="2">
    <source>
        <dbReference type="Proteomes" id="UP000070344"/>
    </source>
</evidence>
<comment type="caution">
    <text evidence="1">The sequence shown here is derived from an EMBL/GenBank/DDBJ whole genome shotgun (WGS) entry which is preliminary data.</text>
</comment>
<organism evidence="1 2">
    <name type="scientific">candidate division MSBL1 archaeon SCGC-AAA259O05</name>
    <dbReference type="NCBI Taxonomy" id="1698271"/>
    <lineage>
        <taxon>Archaea</taxon>
        <taxon>Methanobacteriati</taxon>
        <taxon>Methanobacteriota</taxon>
        <taxon>candidate division MSBL1</taxon>
    </lineage>
</organism>
<dbReference type="EMBL" id="LHXV01000085">
    <property type="protein sequence ID" value="KXA99492.1"/>
    <property type="molecule type" value="Genomic_DNA"/>
</dbReference>
<proteinExistence type="predicted"/>
<dbReference type="Proteomes" id="UP000070344">
    <property type="component" value="Unassembled WGS sequence"/>
</dbReference>
<evidence type="ECO:0000313" key="1">
    <source>
        <dbReference type="EMBL" id="KXA99492.1"/>
    </source>
</evidence>
<gene>
    <name evidence="1" type="ORF">AKJ41_05340</name>
</gene>
<accession>A0A133UZ78</accession>
<reference evidence="1 2" key="1">
    <citation type="journal article" date="2016" name="Sci. Rep.">
        <title>Metabolic traits of an uncultured archaeal lineage -MSBL1- from brine pools of the Red Sea.</title>
        <authorList>
            <person name="Mwirichia R."/>
            <person name="Alam I."/>
            <person name="Rashid M."/>
            <person name="Vinu M."/>
            <person name="Ba-Alawi W."/>
            <person name="Anthony Kamau A."/>
            <person name="Kamanda Ngugi D."/>
            <person name="Goker M."/>
            <person name="Klenk H.P."/>
            <person name="Bajic V."/>
            <person name="Stingl U."/>
        </authorList>
    </citation>
    <scope>NUCLEOTIDE SEQUENCE [LARGE SCALE GENOMIC DNA]</scope>
    <source>
        <strain evidence="1">SCGC-AAA259O05</strain>
    </source>
</reference>
<dbReference type="AlphaFoldDB" id="A0A133UZ78"/>